<dbReference type="Pfam" id="PF23598">
    <property type="entry name" value="LRR_14"/>
    <property type="match status" value="1"/>
</dbReference>
<dbReference type="Pfam" id="PF13855">
    <property type="entry name" value="LRR_8"/>
    <property type="match status" value="1"/>
</dbReference>
<dbReference type="GO" id="GO:0098887">
    <property type="term" value="P:neurotransmitter receptor transport, endosome to postsynaptic membrane"/>
    <property type="evidence" value="ECO:0007669"/>
    <property type="project" value="TreeGrafter"/>
</dbReference>
<dbReference type="OrthoDB" id="6415076at2759"/>
<proteinExistence type="predicted"/>
<dbReference type="CDD" id="cd06704">
    <property type="entry name" value="PDZ1_Scribble-like"/>
    <property type="match status" value="1"/>
</dbReference>
<dbReference type="EMBL" id="BMAO01011469">
    <property type="protein sequence ID" value="GFQ73903.1"/>
    <property type="molecule type" value="Genomic_DNA"/>
</dbReference>
<dbReference type="SMART" id="SM00364">
    <property type="entry name" value="LRR_BAC"/>
    <property type="match status" value="8"/>
</dbReference>
<dbReference type="InterPro" id="IPR036034">
    <property type="entry name" value="PDZ_sf"/>
</dbReference>
<organism evidence="5 6">
    <name type="scientific">Trichonephila clavata</name>
    <name type="common">Joro spider</name>
    <name type="synonym">Nephila clavata</name>
    <dbReference type="NCBI Taxonomy" id="2740835"/>
    <lineage>
        <taxon>Eukaryota</taxon>
        <taxon>Metazoa</taxon>
        <taxon>Ecdysozoa</taxon>
        <taxon>Arthropoda</taxon>
        <taxon>Chelicerata</taxon>
        <taxon>Arachnida</taxon>
        <taxon>Araneae</taxon>
        <taxon>Araneomorphae</taxon>
        <taxon>Entelegynae</taxon>
        <taxon>Araneoidea</taxon>
        <taxon>Nephilidae</taxon>
        <taxon>Trichonephila</taxon>
    </lineage>
</organism>
<dbReference type="Gene3D" id="2.30.42.10">
    <property type="match status" value="3"/>
</dbReference>
<gene>
    <name evidence="5" type="primary">scrib</name>
    <name evidence="5" type="ORF">TNCT_683741</name>
</gene>
<keyword evidence="6" id="KW-1185">Reference proteome</keyword>
<dbReference type="InterPro" id="IPR003591">
    <property type="entry name" value="Leu-rich_rpt_typical-subtyp"/>
</dbReference>
<feature type="domain" description="PDZ" evidence="4">
    <location>
        <begin position="901"/>
        <end position="991"/>
    </location>
</feature>
<dbReference type="GO" id="GO:0098968">
    <property type="term" value="P:neurotransmitter receptor transport postsynaptic membrane to endosome"/>
    <property type="evidence" value="ECO:0007669"/>
    <property type="project" value="TreeGrafter"/>
</dbReference>
<dbReference type="GO" id="GO:0019901">
    <property type="term" value="F:protein kinase binding"/>
    <property type="evidence" value="ECO:0007669"/>
    <property type="project" value="TreeGrafter"/>
</dbReference>
<dbReference type="PANTHER" id="PTHR23119">
    <property type="entry name" value="DISCS LARGE"/>
    <property type="match status" value="1"/>
</dbReference>
<keyword evidence="2" id="KW-0677">Repeat</keyword>
<evidence type="ECO:0000313" key="6">
    <source>
        <dbReference type="Proteomes" id="UP000887116"/>
    </source>
</evidence>
<feature type="region of interest" description="Disordered" evidence="3">
    <location>
        <begin position="1183"/>
        <end position="1205"/>
    </location>
</feature>
<dbReference type="GO" id="GO:0045211">
    <property type="term" value="C:postsynaptic membrane"/>
    <property type="evidence" value="ECO:0007669"/>
    <property type="project" value="TreeGrafter"/>
</dbReference>
<evidence type="ECO:0000259" key="4">
    <source>
        <dbReference type="PROSITE" id="PS50106"/>
    </source>
</evidence>
<protein>
    <submittedName>
        <fullName evidence="5">Protein scribble homolog</fullName>
    </submittedName>
</protein>
<dbReference type="InterPro" id="IPR050614">
    <property type="entry name" value="Synaptic_Scaffolding_LAP-MAGUK"/>
</dbReference>
<reference evidence="5" key="1">
    <citation type="submission" date="2020-07" db="EMBL/GenBank/DDBJ databases">
        <title>Multicomponent nature underlies the extraordinary mechanical properties of spider dragline silk.</title>
        <authorList>
            <person name="Kono N."/>
            <person name="Nakamura H."/>
            <person name="Mori M."/>
            <person name="Yoshida Y."/>
            <person name="Ohtoshi R."/>
            <person name="Malay A.D."/>
            <person name="Moran D.A.P."/>
            <person name="Tomita M."/>
            <person name="Numata K."/>
            <person name="Arakawa K."/>
        </authorList>
    </citation>
    <scope>NUCLEOTIDE SEQUENCE</scope>
</reference>
<evidence type="ECO:0000313" key="5">
    <source>
        <dbReference type="EMBL" id="GFQ73903.1"/>
    </source>
</evidence>
<dbReference type="GO" id="GO:0043113">
    <property type="term" value="P:receptor clustering"/>
    <property type="evidence" value="ECO:0007669"/>
    <property type="project" value="TreeGrafter"/>
</dbReference>
<sequence length="1205" mass="134142">MFTLLRGLNQNLQYVDRRNNNLKEIPDDVLASKSLEELLLDSNHIRLLPKGLFRLPKIKKLTLSENDIFRLQPEIGNITTLEELDISKNEIYDIPENIKSLKQLQVADFSSNPLKRVPYSIVYLQNLTDLKLNDVNLTELPSDFGRLVNLRTLELRDNMLKELPSSFVSLKNLECIDLASNMFEEMPSCLCQLMKLRELWLDSNEISSLLSDIKKLKNLKCFDISENDLEFLPEEISGLESLTDLYVSQNYLQWLPNKIGDLSELTVLKVDSNRLLSLPLSLGKCRNLQELVLKENEISSFPESIGQLTNLRTLIADCNKLSNLPSELCNLSNLTLLSLRDNCLYYLPEDIGILKSLQVLDLCGNRIQYLPTSIMFLNLKALWLSENQHQPLLKFQRDFDWKAQREIITCYMLPQQEYTTDYSAQSTDNNEKVYNGHQRVEFEVESEDELDKNAELVRHGTPYPKDLKSKVIKLLPARSKATKNEEMIETQKTKSNYWKAYEEKLPISCASPVIDSGVSSAASPVNTTADKIDYDYTVQSQHNFNGPLESAAKLKSADSTDHSLDDLEENSSDNCLFDGKISASFDSEGPVEFPTQTLIQPFAYDIFNIYVHREPSGLGLSIAGGKESTPYKGDDEGIFVSKITKGGPSDKGGLKVEDKILKVNDIPMLDIDHCSAVQILRNAGNAIKFTVLRERTNIQKEITEATPGNFPHMNVQMRQVSLSPKCDAAARNMQVSTDGGIKSFNSVGPANNNSEISYRPINDSVQHSGNGYTLSCPQQTTVPNTFHHQTKLSSFEPDMTSTPMSLSRASCKSTPDIIQPSTLNSLVHSASYDTKDKYEGPVVKVTIQNPRPYIPLTPEFPPPTKALGDTSEVLTRSSYSETTLSRITSNSLVSNARITEEVTVPRLNGSLGLSIMGGCDQTCFPFGNGKPGIYVSRIVRNGTAARTGKIRVGDRILKVNDTDLSNLTHSEAVSALCASVNEVKLIIQHDPLPDGWLEFNLEVSENEPLGIVLGGGVEGTHANPFDFYDEGIFITKVFPNSIADRDGRLRVGMRVIEVCNISLLGVSLEEANRALSSSHDSVSFIVCNGFNCNMPANISYSCLPSSSFVTVNSVPCIDSDDDSIDVFRPLNQDVVTQEKSVDEKVLDVVRAAELLVTPSPRVFLHPPSSLKKKKTTTIVLSKHTVHPSPAEENQHSKPSYLPCEV</sequence>
<keyword evidence="1" id="KW-0433">Leucine-rich repeat</keyword>
<dbReference type="GO" id="GO:0098609">
    <property type="term" value="P:cell-cell adhesion"/>
    <property type="evidence" value="ECO:0007669"/>
    <property type="project" value="TreeGrafter"/>
</dbReference>
<dbReference type="PROSITE" id="PS50106">
    <property type="entry name" value="PDZ"/>
    <property type="match status" value="3"/>
</dbReference>
<dbReference type="AlphaFoldDB" id="A0A8X6G498"/>
<feature type="domain" description="PDZ" evidence="4">
    <location>
        <begin position="608"/>
        <end position="695"/>
    </location>
</feature>
<dbReference type="GO" id="GO:0045197">
    <property type="term" value="P:establishment or maintenance of epithelial cell apical/basal polarity"/>
    <property type="evidence" value="ECO:0007669"/>
    <property type="project" value="TreeGrafter"/>
</dbReference>
<dbReference type="PROSITE" id="PS51450">
    <property type="entry name" value="LRR"/>
    <property type="match status" value="4"/>
</dbReference>
<feature type="domain" description="PDZ" evidence="4">
    <location>
        <begin position="998"/>
        <end position="1086"/>
    </location>
</feature>
<dbReference type="GO" id="GO:0005912">
    <property type="term" value="C:adherens junction"/>
    <property type="evidence" value="ECO:0007669"/>
    <property type="project" value="TreeGrafter"/>
</dbReference>
<dbReference type="SMART" id="SM00228">
    <property type="entry name" value="PDZ"/>
    <property type="match status" value="3"/>
</dbReference>
<dbReference type="PANTHER" id="PTHR23119:SF44">
    <property type="entry name" value="PROTEIN LAP4"/>
    <property type="match status" value="1"/>
</dbReference>
<dbReference type="InterPro" id="IPR055414">
    <property type="entry name" value="LRR_R13L4/SHOC2-like"/>
</dbReference>
<name>A0A8X6G498_TRICU</name>
<accession>A0A8X6G498</accession>
<dbReference type="Gene3D" id="3.80.10.10">
    <property type="entry name" value="Ribonuclease Inhibitor"/>
    <property type="match status" value="4"/>
</dbReference>
<dbReference type="InterPro" id="IPR032675">
    <property type="entry name" value="LRR_dom_sf"/>
</dbReference>
<dbReference type="Pfam" id="PF00595">
    <property type="entry name" value="PDZ"/>
    <property type="match status" value="3"/>
</dbReference>
<dbReference type="SUPFAM" id="SSF52058">
    <property type="entry name" value="L domain-like"/>
    <property type="match status" value="2"/>
</dbReference>
<dbReference type="SUPFAM" id="SSF50156">
    <property type="entry name" value="PDZ domain-like"/>
    <property type="match status" value="3"/>
</dbReference>
<evidence type="ECO:0000256" key="3">
    <source>
        <dbReference type="SAM" id="MobiDB-lite"/>
    </source>
</evidence>
<dbReference type="InterPro" id="IPR001478">
    <property type="entry name" value="PDZ"/>
</dbReference>
<dbReference type="GO" id="GO:0016323">
    <property type="term" value="C:basolateral plasma membrane"/>
    <property type="evidence" value="ECO:0007669"/>
    <property type="project" value="TreeGrafter"/>
</dbReference>
<dbReference type="Proteomes" id="UP000887116">
    <property type="component" value="Unassembled WGS sequence"/>
</dbReference>
<dbReference type="SMART" id="SM00365">
    <property type="entry name" value="LRR_SD22"/>
    <property type="match status" value="6"/>
</dbReference>
<evidence type="ECO:0000256" key="2">
    <source>
        <dbReference type="ARBA" id="ARBA00022737"/>
    </source>
</evidence>
<dbReference type="InterPro" id="IPR001611">
    <property type="entry name" value="Leu-rich_rpt"/>
</dbReference>
<dbReference type="SMART" id="SM00369">
    <property type="entry name" value="LRR_TYP"/>
    <property type="match status" value="12"/>
</dbReference>
<dbReference type="GO" id="GO:0014069">
    <property type="term" value="C:postsynaptic density"/>
    <property type="evidence" value="ECO:0007669"/>
    <property type="project" value="TreeGrafter"/>
</dbReference>
<evidence type="ECO:0000256" key="1">
    <source>
        <dbReference type="ARBA" id="ARBA00022614"/>
    </source>
</evidence>
<comment type="caution">
    <text evidence="5">The sequence shown here is derived from an EMBL/GenBank/DDBJ whole genome shotgun (WGS) entry which is preliminary data.</text>
</comment>